<name>A0A3Q3A6R4_KRYMA</name>
<keyword evidence="1" id="KW-0677">Repeat</keyword>
<reference evidence="8" key="1">
    <citation type="submission" date="2025-08" db="UniProtKB">
        <authorList>
            <consortium name="Ensembl"/>
        </authorList>
    </citation>
    <scope>IDENTIFICATION</scope>
</reference>
<dbReference type="Gene3D" id="2.130.10.10">
    <property type="entry name" value="YVTN repeat-like/Quinoprotein amine dehydrogenase"/>
    <property type="match status" value="1"/>
</dbReference>
<dbReference type="PROSITE" id="PS51419">
    <property type="entry name" value="RAB"/>
    <property type="match status" value="1"/>
</dbReference>
<dbReference type="Proteomes" id="UP000264800">
    <property type="component" value="Unplaced"/>
</dbReference>
<dbReference type="InterPro" id="IPR036322">
    <property type="entry name" value="WD40_repeat_dom_sf"/>
</dbReference>
<dbReference type="GO" id="GO:0003924">
    <property type="term" value="F:GTPase activity"/>
    <property type="evidence" value="ECO:0007669"/>
    <property type="project" value="InterPro"/>
</dbReference>
<dbReference type="GO" id="GO:0007264">
    <property type="term" value="P:small GTPase-mediated signal transduction"/>
    <property type="evidence" value="ECO:0007669"/>
    <property type="project" value="InterPro"/>
</dbReference>
<dbReference type="PROSITE" id="PS50082">
    <property type="entry name" value="WD_REPEATS_2"/>
    <property type="match status" value="1"/>
</dbReference>
<dbReference type="Gene3D" id="3.30.710.10">
    <property type="entry name" value="Potassium Channel Kv1.1, Chain A"/>
    <property type="match status" value="2"/>
</dbReference>
<dbReference type="FunFam" id="3.40.50.300:FF:000177">
    <property type="entry name" value="Rho-related BTB domain-containing protein 2"/>
    <property type="match status" value="1"/>
</dbReference>
<dbReference type="InterPro" id="IPR015943">
    <property type="entry name" value="WD40/YVTN_repeat-like_dom_sf"/>
</dbReference>
<dbReference type="PROSITE" id="PS51420">
    <property type="entry name" value="RHO"/>
    <property type="match status" value="1"/>
</dbReference>
<evidence type="ECO:0000313" key="9">
    <source>
        <dbReference type="Proteomes" id="UP000264800"/>
    </source>
</evidence>
<proteinExistence type="predicted"/>
<dbReference type="Pfam" id="PF00071">
    <property type="entry name" value="Ras"/>
    <property type="match status" value="1"/>
</dbReference>
<dbReference type="InterPro" id="IPR001806">
    <property type="entry name" value="Small_GTPase"/>
</dbReference>
<dbReference type="AlphaFoldDB" id="A0A3Q3A6R4"/>
<dbReference type="CDD" id="cd01873">
    <property type="entry name" value="RhoBTB"/>
    <property type="match status" value="1"/>
</dbReference>
<evidence type="ECO:0000313" key="8">
    <source>
        <dbReference type="Ensembl" id="ENSKMAP00000006564.1"/>
    </source>
</evidence>
<dbReference type="InterPro" id="IPR000210">
    <property type="entry name" value="BTB/POZ_dom"/>
</dbReference>
<reference evidence="8" key="2">
    <citation type="submission" date="2025-09" db="UniProtKB">
        <authorList>
            <consortium name="Ensembl"/>
        </authorList>
    </citation>
    <scope>IDENTIFICATION</scope>
</reference>
<dbReference type="SUPFAM" id="SSF52540">
    <property type="entry name" value="P-loop containing nucleoside triphosphate hydrolases"/>
    <property type="match status" value="1"/>
</dbReference>
<evidence type="ECO:0000256" key="2">
    <source>
        <dbReference type="ARBA" id="ARBA00022741"/>
    </source>
</evidence>
<dbReference type="FunFam" id="3.30.710.10:FF:000014">
    <property type="entry name" value="Rho-related BTB domain-containing protein 2 isoform 1"/>
    <property type="match status" value="1"/>
</dbReference>
<dbReference type="GO" id="GO:0005525">
    <property type="term" value="F:GTP binding"/>
    <property type="evidence" value="ECO:0007669"/>
    <property type="project" value="UniProtKB-KW"/>
</dbReference>
<dbReference type="InterPro" id="IPR027417">
    <property type="entry name" value="P-loop_NTPase"/>
</dbReference>
<feature type="domain" description="BTB" evidence="7">
    <location>
        <begin position="846"/>
        <end position="913"/>
    </location>
</feature>
<dbReference type="SMART" id="SM00173">
    <property type="entry name" value="RAS"/>
    <property type="match status" value="1"/>
</dbReference>
<dbReference type="SMART" id="SM00320">
    <property type="entry name" value="WD40"/>
    <property type="match status" value="3"/>
</dbReference>
<evidence type="ECO:0000256" key="4">
    <source>
        <dbReference type="ARBA" id="ARBA00074748"/>
    </source>
</evidence>
<evidence type="ECO:0000256" key="5">
    <source>
        <dbReference type="PROSITE-ProRule" id="PRU00221"/>
    </source>
</evidence>
<dbReference type="PRINTS" id="PR00449">
    <property type="entry name" value="RASTRNSFRMNG"/>
</dbReference>
<dbReference type="PROSITE" id="PS51421">
    <property type="entry name" value="RAS"/>
    <property type="match status" value="1"/>
</dbReference>
<dbReference type="SUPFAM" id="SSF54695">
    <property type="entry name" value="POZ domain"/>
    <property type="match status" value="2"/>
</dbReference>
<dbReference type="Gene3D" id="3.40.50.300">
    <property type="entry name" value="P-loop containing nucleotide triphosphate hydrolases"/>
    <property type="match status" value="1"/>
</dbReference>
<feature type="region of interest" description="Disordered" evidence="6">
    <location>
        <begin position="648"/>
        <end position="713"/>
    </location>
</feature>
<sequence>MYHKEKSIQIKNSASALYNNLSVLRIAPRRLNYFTVVHANVVNMVSASWDGLNYSYRQLQSKEPNVATSTSLIMQAAFCVLPSRDLLVVTSQKGIQMYESDGSIMVYWHALDTPETPTAQAVFARGISAVSENYICVGVSSGAILVFDVPCKGSNITLSEVLEEHKESINDMASECSGSQECVANLVSADDEGNLCVWKSGEEFQLLNKIPGFDISCSSVKLWKGTAVAGYGSGQIRLYEAVTGILHAEINAHARWIYSLDVAPFSGLLLSAAEDSYVRVWHLAMTPENNSVEVAHLHNECVTDTQICGAKFCDGDGYAFAVTGYDLSEIIRYVQPALSMDIDTDYERPNVETIKCVVVGDNAVGKTRLICARACNATLTQYQLLATHVPTVWAIDQYRVCQEVLERSRDVVDEVSVSLRLWDTFGDHHKDRRFAYGRSDVVVLCFSLANPNSLRHVRTMWFPEIKHFCPRTPIILVGCQLDLRYADLDAVNRARRPLAKPIKPTDILPPERGHEVAKELGIPYYETSIVAQFGVKDVFDNAIRAALISRRHLQFWKSHLKKVQRPLLQAPFLPPRPPRPILGIPDPPLTDGEGPDSLFCHRLCADVLFLLQGGASRVFAHKVYLATSCSKFYDLFTLDLGGLCKGQRGEEQDRKENVESGEEDEQSRRGAKEQAGRTKSLDIDKDGVDGGVRGLNRPQLLQQGSLRTSQSDNALPSRAQYSLGALGTGRALSGWGRGFLSVCLEHVDDPMTGRPRLMTVVAMDPLIQEEPFKAVLQYLYTGSLDESRSDLMQVATIAELLEVFDLRMMVANVLNRESFMNQEITKAFHVRRANRIKECLNKGTFADVVFRLDDGCLPAHKPLLISSCDWMAAMFRGSFMESYIEEVSIPNTSTACMRGVLEFLYCGLLTPCPGLEPMELIILANRLCLPRLVALTEQHAVDELLQQTVKGADIDGQVLAYLELAQFHNAKQLSAWCLHHICTNYNSICRKFPKDMKAMSADNQRHFEKHRWPPVWFLKEEDRYLRSQKEREREEEILRKQHTKRGWCFWRHPSSSPHVS</sequence>
<dbReference type="GO" id="GO:0010008">
    <property type="term" value="C:endosome membrane"/>
    <property type="evidence" value="ECO:0007669"/>
    <property type="project" value="UniProtKB-ARBA"/>
</dbReference>
<dbReference type="InterPro" id="IPR003578">
    <property type="entry name" value="Small_GTPase_Rho"/>
</dbReference>
<feature type="compositionally biased region" description="Basic and acidic residues" evidence="6">
    <location>
        <begin position="666"/>
        <end position="688"/>
    </location>
</feature>
<feature type="repeat" description="WD" evidence="5">
    <location>
        <begin position="250"/>
        <end position="283"/>
    </location>
</feature>
<dbReference type="InterPro" id="IPR011333">
    <property type="entry name" value="SKP1/BTB/POZ_sf"/>
</dbReference>
<keyword evidence="2" id="KW-0547">Nucleotide-binding</keyword>
<dbReference type="PANTHER" id="PTHR24072">
    <property type="entry name" value="RHO FAMILY GTPASE"/>
    <property type="match status" value="1"/>
</dbReference>
<dbReference type="PROSITE" id="PS50097">
    <property type="entry name" value="BTB"/>
    <property type="match status" value="1"/>
</dbReference>
<accession>A0A3Q3A6R4</accession>
<evidence type="ECO:0000256" key="1">
    <source>
        <dbReference type="ARBA" id="ARBA00022737"/>
    </source>
</evidence>
<dbReference type="FunFam" id="2.130.10.10:FF:001249">
    <property type="entry name" value="WD repeat domain 54"/>
    <property type="match status" value="1"/>
</dbReference>
<dbReference type="STRING" id="37003.ENSKMAP00000006564"/>
<dbReference type="Pfam" id="PF21031">
    <property type="entry name" value="WDR54"/>
    <property type="match status" value="1"/>
</dbReference>
<feature type="compositionally biased region" description="Basic and acidic residues" evidence="6">
    <location>
        <begin position="648"/>
        <end position="658"/>
    </location>
</feature>
<dbReference type="CDD" id="cd18531">
    <property type="entry name" value="BACK_RHOBTB2"/>
    <property type="match status" value="1"/>
</dbReference>
<keyword evidence="3" id="KW-0342">GTP-binding</keyword>
<protein>
    <recommendedName>
        <fullName evidence="4">Rho-related BTB domain-containing protein 1</fullName>
    </recommendedName>
</protein>
<dbReference type="FunFam" id="3.30.710.10:FF:000069">
    <property type="entry name" value="Rho related BTB domain containing 1"/>
    <property type="match status" value="1"/>
</dbReference>
<dbReference type="GeneTree" id="ENSGT00940000164944"/>
<dbReference type="SMART" id="SM00175">
    <property type="entry name" value="RAB"/>
    <property type="match status" value="1"/>
</dbReference>
<keyword evidence="9" id="KW-1185">Reference proteome</keyword>
<dbReference type="InterPro" id="IPR001680">
    <property type="entry name" value="WD40_rpt"/>
</dbReference>
<evidence type="ECO:0000256" key="3">
    <source>
        <dbReference type="ARBA" id="ARBA00023134"/>
    </source>
</evidence>
<dbReference type="InterPro" id="IPR049546">
    <property type="entry name" value="WDR54_beta_prop"/>
</dbReference>
<dbReference type="SUPFAM" id="SSF50978">
    <property type="entry name" value="WD40 repeat-like"/>
    <property type="match status" value="1"/>
</dbReference>
<dbReference type="SMART" id="SM00225">
    <property type="entry name" value="BTB"/>
    <property type="match status" value="2"/>
</dbReference>
<organism evidence="8 9">
    <name type="scientific">Kryptolebias marmoratus</name>
    <name type="common">Mangrove killifish</name>
    <name type="synonym">Rivulus marmoratus</name>
    <dbReference type="NCBI Taxonomy" id="37003"/>
    <lineage>
        <taxon>Eukaryota</taxon>
        <taxon>Metazoa</taxon>
        <taxon>Chordata</taxon>
        <taxon>Craniata</taxon>
        <taxon>Vertebrata</taxon>
        <taxon>Euteleostomi</taxon>
        <taxon>Actinopterygii</taxon>
        <taxon>Neopterygii</taxon>
        <taxon>Teleostei</taxon>
        <taxon>Neoteleostei</taxon>
        <taxon>Acanthomorphata</taxon>
        <taxon>Ovalentaria</taxon>
        <taxon>Atherinomorphae</taxon>
        <taxon>Cyprinodontiformes</taxon>
        <taxon>Rivulidae</taxon>
        <taxon>Kryptolebias</taxon>
    </lineage>
</organism>
<dbReference type="Pfam" id="PF00651">
    <property type="entry name" value="BTB"/>
    <property type="match status" value="1"/>
</dbReference>
<dbReference type="Ensembl" id="ENSKMAT00000006672.1">
    <property type="protein sequence ID" value="ENSKMAP00000006564.1"/>
    <property type="gene ID" value="ENSKMAG00000004926.1"/>
</dbReference>
<feature type="compositionally biased region" description="Polar residues" evidence="6">
    <location>
        <begin position="699"/>
        <end position="713"/>
    </location>
</feature>
<evidence type="ECO:0000256" key="6">
    <source>
        <dbReference type="SAM" id="MobiDB-lite"/>
    </source>
</evidence>
<keyword evidence="5" id="KW-0853">WD repeat</keyword>
<dbReference type="PROSITE" id="PS50294">
    <property type="entry name" value="WD_REPEATS_REGION"/>
    <property type="match status" value="1"/>
</dbReference>
<evidence type="ECO:0000259" key="7">
    <source>
        <dbReference type="PROSITE" id="PS50097"/>
    </source>
</evidence>
<dbReference type="SMART" id="SM00174">
    <property type="entry name" value="RHO"/>
    <property type="match status" value="1"/>
</dbReference>